<keyword evidence="2" id="KW-0812">Transmembrane</keyword>
<feature type="transmembrane region" description="Helical" evidence="2">
    <location>
        <begin position="48"/>
        <end position="68"/>
    </location>
</feature>
<keyword evidence="2" id="KW-0472">Membrane</keyword>
<accession>A0A073J0L7</accession>
<dbReference type="CDD" id="cd07012">
    <property type="entry name" value="PBP2_Bug_TTT"/>
    <property type="match status" value="1"/>
</dbReference>
<reference evidence="3 4" key="1">
    <citation type="submission" date="2014-04" db="EMBL/GenBank/DDBJ databases">
        <title>Draft Genome Sequence of Synergistes jonesii.</title>
        <authorList>
            <person name="Coil D.A."/>
            <person name="Eisen J.A."/>
            <person name="Holland-Moritz H.E."/>
        </authorList>
    </citation>
    <scope>NUCLEOTIDE SEQUENCE [LARGE SCALE GENOMIC DNA]</scope>
    <source>
        <strain evidence="3 4">78-1</strain>
    </source>
</reference>
<dbReference type="PIRSF" id="PIRSF017082">
    <property type="entry name" value="YflP"/>
    <property type="match status" value="1"/>
</dbReference>
<dbReference type="PANTHER" id="PTHR42928">
    <property type="entry name" value="TRICARBOXYLATE-BINDING PROTEIN"/>
    <property type="match status" value="1"/>
</dbReference>
<organism evidence="3 4">
    <name type="scientific">Synergistes jonesii</name>
    <dbReference type="NCBI Taxonomy" id="2754"/>
    <lineage>
        <taxon>Bacteria</taxon>
        <taxon>Thermotogati</taxon>
        <taxon>Synergistota</taxon>
        <taxon>Synergistia</taxon>
        <taxon>Synergistales</taxon>
        <taxon>Synergistaceae</taxon>
        <taxon>Synergistes</taxon>
    </lineage>
</organism>
<dbReference type="InterPro" id="IPR005064">
    <property type="entry name" value="BUG"/>
</dbReference>
<dbReference type="PANTHER" id="PTHR42928:SF5">
    <property type="entry name" value="BLR1237 PROTEIN"/>
    <property type="match status" value="1"/>
</dbReference>
<comment type="similarity">
    <text evidence="1">Belongs to the UPF0065 (bug) family.</text>
</comment>
<dbReference type="SUPFAM" id="SSF53850">
    <property type="entry name" value="Periplasmic binding protein-like II"/>
    <property type="match status" value="1"/>
</dbReference>
<evidence type="ECO:0000313" key="4">
    <source>
        <dbReference type="Proteomes" id="UP000027665"/>
    </source>
</evidence>
<evidence type="ECO:0000313" key="3">
    <source>
        <dbReference type="EMBL" id="KEJ91227.1"/>
    </source>
</evidence>
<comment type="caution">
    <text evidence="3">The sequence shown here is derived from an EMBL/GenBank/DDBJ whole genome shotgun (WGS) entry which is preliminary data.</text>
</comment>
<dbReference type="EMBL" id="JMKI01000054">
    <property type="protein sequence ID" value="KEJ91227.1"/>
    <property type="molecule type" value="Genomic_DNA"/>
</dbReference>
<sequence length="364" mass="39244">MKNISIKTKPACLLGCPPEYSVSQGMRNIEGFEAEKIRHRRNSTMRKFSILIALILAMAVSACAFAAYPEKNINCVIQWGAGGGTDSLMRPLCSLAEKEVGKSLVMQNMTGGTGSIATQFVYDKPADGYTLLLGAENPALYQVLNISKLTYGDFEPVFLIGDETTGIIVRKGSKYKTFTDIVKDAKANPGKVKISTTGAGGLPWEMGAFITSVTGATFAQIPYDSDASARTAVINGECDFTVCKVQSGIESHKAGAIVFLTMFAKQPVAAMPEIPIVTKEYPDFDQYLPWGPFYGIFAKKGTDPAKIKFLSAAFAKAFQDLTYKDVLSKFNINALGYAGADAKKYITGWQSNTISALKKSGAVK</sequence>
<dbReference type="eggNOG" id="COG3181">
    <property type="taxonomic scope" value="Bacteria"/>
</dbReference>
<keyword evidence="4" id="KW-1185">Reference proteome</keyword>
<evidence type="ECO:0000256" key="2">
    <source>
        <dbReference type="SAM" id="Phobius"/>
    </source>
</evidence>
<dbReference type="Gene3D" id="3.40.190.10">
    <property type="entry name" value="Periplasmic binding protein-like II"/>
    <property type="match status" value="1"/>
</dbReference>
<dbReference type="Proteomes" id="UP000027665">
    <property type="component" value="Unassembled WGS sequence"/>
</dbReference>
<evidence type="ECO:0000256" key="1">
    <source>
        <dbReference type="ARBA" id="ARBA00006987"/>
    </source>
</evidence>
<protein>
    <recommendedName>
        <fullName evidence="5">Tripartite tricarboxylate transporter substrate binding protein</fullName>
    </recommendedName>
</protein>
<keyword evidence="2" id="KW-1133">Transmembrane helix</keyword>
<evidence type="ECO:0008006" key="5">
    <source>
        <dbReference type="Google" id="ProtNLM"/>
    </source>
</evidence>
<dbReference type="AlphaFoldDB" id="A0A073J0L7"/>
<gene>
    <name evidence="3" type="ORF">EH55_11785</name>
</gene>
<dbReference type="STRING" id="2754.EH55_11785"/>
<dbReference type="InterPro" id="IPR042100">
    <property type="entry name" value="Bug_dom1"/>
</dbReference>
<proteinExistence type="inferred from homology"/>
<dbReference type="Gene3D" id="3.40.190.150">
    <property type="entry name" value="Bordetella uptake gene, domain 1"/>
    <property type="match status" value="1"/>
</dbReference>
<dbReference type="Pfam" id="PF03401">
    <property type="entry name" value="TctC"/>
    <property type="match status" value="1"/>
</dbReference>
<name>A0A073J0L7_9BACT</name>